<dbReference type="OrthoDB" id="9794157at2"/>
<proteinExistence type="predicted"/>
<dbReference type="Gene3D" id="3.40.50.10420">
    <property type="entry name" value="NagB/RpiA/CoA transferase-like"/>
    <property type="match status" value="1"/>
</dbReference>
<comment type="caution">
    <text evidence="2">The sequence shown here is derived from an EMBL/GenBank/DDBJ whole genome shotgun (WGS) entry which is preliminary data.</text>
</comment>
<gene>
    <name evidence="2" type="ORF">EV699_13116</name>
</gene>
<dbReference type="EMBL" id="SLWY01000031">
    <property type="protein sequence ID" value="TCO76376.1"/>
    <property type="molecule type" value="Genomic_DNA"/>
</dbReference>
<dbReference type="InterPro" id="IPR003741">
    <property type="entry name" value="LUD_dom"/>
</dbReference>
<dbReference type="Proteomes" id="UP000295765">
    <property type="component" value="Unassembled WGS sequence"/>
</dbReference>
<sequence>MSARETILNAVRSGLGNTAVDPAAVRRDADALLQDLPSIRPALLADGLVDAFIARVTSPKVAATAERIASASELPAAVGRYLEAFGLPAVVALQPAAPLQDLDWSGFELHDKVAPDEMIAIGVARWGIAETGSLVFHSGADTPILANFLPLHHLVMVRADTILPFLDDYAAATAGQRPPRNVNIVTGASGTTDIEGSLVLGAHGPRFLHVVIVGTPDSSE</sequence>
<name>A0A4R2KYG1_9GAMM</name>
<dbReference type="InterPro" id="IPR024185">
    <property type="entry name" value="FTHF_cligase-like_sf"/>
</dbReference>
<protein>
    <submittedName>
        <fullName evidence="2">L-lactate dehydrogenase complex protein LldG</fullName>
    </submittedName>
</protein>
<dbReference type="RefSeq" id="WP_132545685.1">
    <property type="nucleotide sequence ID" value="NZ_SLWY01000031.1"/>
</dbReference>
<dbReference type="SUPFAM" id="SSF100950">
    <property type="entry name" value="NagB/RpiA/CoA transferase-like"/>
    <property type="match status" value="1"/>
</dbReference>
<evidence type="ECO:0000259" key="1">
    <source>
        <dbReference type="Pfam" id="PF02589"/>
    </source>
</evidence>
<evidence type="ECO:0000313" key="3">
    <source>
        <dbReference type="Proteomes" id="UP000295765"/>
    </source>
</evidence>
<dbReference type="InterPro" id="IPR037171">
    <property type="entry name" value="NagB/RpiA_transferase-like"/>
</dbReference>
<dbReference type="AlphaFoldDB" id="A0A4R2KYG1"/>
<reference evidence="2 3" key="1">
    <citation type="submission" date="2019-03" db="EMBL/GenBank/DDBJ databases">
        <title>Genomic Encyclopedia of Type Strains, Phase IV (KMG-IV): sequencing the most valuable type-strain genomes for metagenomic binning, comparative biology and taxonomic classification.</title>
        <authorList>
            <person name="Goeker M."/>
        </authorList>
    </citation>
    <scope>NUCLEOTIDE SEQUENCE [LARGE SCALE GENOMIC DNA]</scope>
    <source>
        <strain evidence="2 3">DSM 25287</strain>
    </source>
</reference>
<feature type="domain" description="LUD" evidence="1">
    <location>
        <begin position="119"/>
        <end position="213"/>
    </location>
</feature>
<organism evidence="2 3">
    <name type="scientific">Plasticicumulans lactativorans</name>
    <dbReference type="NCBI Taxonomy" id="1133106"/>
    <lineage>
        <taxon>Bacteria</taxon>
        <taxon>Pseudomonadati</taxon>
        <taxon>Pseudomonadota</taxon>
        <taxon>Gammaproteobacteria</taxon>
        <taxon>Candidatus Competibacteraceae</taxon>
        <taxon>Plasticicumulans</taxon>
    </lineage>
</organism>
<evidence type="ECO:0000313" key="2">
    <source>
        <dbReference type="EMBL" id="TCO76376.1"/>
    </source>
</evidence>
<dbReference type="Pfam" id="PF02589">
    <property type="entry name" value="LUD_dom"/>
    <property type="match status" value="1"/>
</dbReference>
<keyword evidence="3" id="KW-1185">Reference proteome</keyword>
<accession>A0A4R2KYG1</accession>
<dbReference type="PANTHER" id="PTHR43682:SF1">
    <property type="entry name" value="LACTATE UTILIZATION PROTEIN C"/>
    <property type="match status" value="1"/>
</dbReference>
<dbReference type="PANTHER" id="PTHR43682">
    <property type="entry name" value="LACTATE UTILIZATION PROTEIN C"/>
    <property type="match status" value="1"/>
</dbReference>